<dbReference type="OrthoDB" id="6428021at2759"/>
<dbReference type="Gene3D" id="1.10.20.10">
    <property type="entry name" value="Histone, subunit A"/>
    <property type="match status" value="1"/>
</dbReference>
<evidence type="ECO:0000313" key="2">
    <source>
        <dbReference type="Proteomes" id="UP000499080"/>
    </source>
</evidence>
<evidence type="ECO:0008006" key="3">
    <source>
        <dbReference type="Google" id="ProtNLM"/>
    </source>
</evidence>
<dbReference type="EMBL" id="BGPR01071761">
    <property type="protein sequence ID" value="GBO44850.1"/>
    <property type="molecule type" value="Genomic_DNA"/>
</dbReference>
<keyword evidence="2" id="KW-1185">Reference proteome</keyword>
<organism evidence="1 2">
    <name type="scientific">Araneus ventricosus</name>
    <name type="common">Orbweaver spider</name>
    <name type="synonym">Epeira ventricosa</name>
    <dbReference type="NCBI Taxonomy" id="182803"/>
    <lineage>
        <taxon>Eukaryota</taxon>
        <taxon>Metazoa</taxon>
        <taxon>Ecdysozoa</taxon>
        <taxon>Arthropoda</taxon>
        <taxon>Chelicerata</taxon>
        <taxon>Arachnida</taxon>
        <taxon>Araneae</taxon>
        <taxon>Araneomorphae</taxon>
        <taxon>Entelegynae</taxon>
        <taxon>Araneoidea</taxon>
        <taxon>Araneidae</taxon>
        <taxon>Araneus</taxon>
    </lineage>
</organism>
<evidence type="ECO:0000313" key="1">
    <source>
        <dbReference type="EMBL" id="GBO44850.1"/>
    </source>
</evidence>
<dbReference type="SUPFAM" id="SSF47113">
    <property type="entry name" value="Histone-fold"/>
    <property type="match status" value="1"/>
</dbReference>
<dbReference type="AlphaFoldDB" id="A0A4Y2X7G5"/>
<name>A0A4Y2X7G5_ARAVE</name>
<proteinExistence type="predicted"/>
<accession>A0A4Y2X7G5</accession>
<protein>
    <recommendedName>
        <fullName evidence="3">Histone H2A</fullName>
    </recommendedName>
</protein>
<comment type="caution">
    <text evidence="1">The sequence shown here is derived from an EMBL/GenBank/DDBJ whole genome shotgun (WGS) entry which is preliminary data.</text>
</comment>
<dbReference type="InterPro" id="IPR009072">
    <property type="entry name" value="Histone-fold"/>
</dbReference>
<reference evidence="1 2" key="1">
    <citation type="journal article" date="2019" name="Sci. Rep.">
        <title>Orb-weaving spider Araneus ventricosus genome elucidates the spidroin gene catalogue.</title>
        <authorList>
            <person name="Kono N."/>
            <person name="Nakamura H."/>
            <person name="Ohtoshi R."/>
            <person name="Moran D.A.P."/>
            <person name="Shinohara A."/>
            <person name="Yoshida Y."/>
            <person name="Fujiwara M."/>
            <person name="Mori M."/>
            <person name="Tomita M."/>
            <person name="Arakawa K."/>
        </authorList>
    </citation>
    <scope>NUCLEOTIDE SEQUENCE [LARGE SCALE GENOMIC DNA]</scope>
</reference>
<sequence>MQIALKCPKRKGVWGLGSCGISNLHGTVKKEAAVFSTAVLEYVSAEILELLVNVARNRSNSQAGALKVTLADIMETIETDHEMKDLIARINEINSGGEK</sequence>
<dbReference type="Proteomes" id="UP000499080">
    <property type="component" value="Unassembled WGS sequence"/>
</dbReference>
<gene>
    <name evidence="1" type="ORF">AVEN_21891_1</name>
</gene>
<dbReference type="GO" id="GO:0046982">
    <property type="term" value="F:protein heterodimerization activity"/>
    <property type="evidence" value="ECO:0007669"/>
    <property type="project" value="InterPro"/>
</dbReference>